<reference evidence="12 13" key="1">
    <citation type="submission" date="2017-03" db="EMBL/GenBank/DDBJ databases">
        <authorList>
            <person name="Afonso C.L."/>
            <person name="Miller P.J."/>
            <person name="Scott M.A."/>
            <person name="Spackman E."/>
            <person name="Goraichik I."/>
            <person name="Dimitrov K.M."/>
            <person name="Suarez D.L."/>
            <person name="Swayne D.E."/>
        </authorList>
    </citation>
    <scope>NUCLEOTIDE SEQUENCE [LARGE SCALE GENOMIC DNA]</scope>
    <source>
        <strain evidence="12">PRJEB14757</strain>
    </source>
</reference>
<evidence type="ECO:0000256" key="5">
    <source>
        <dbReference type="ARBA" id="ARBA00022481"/>
    </source>
</evidence>
<keyword evidence="4" id="KW-1003">Cell membrane</keyword>
<evidence type="ECO:0000256" key="9">
    <source>
        <dbReference type="ARBA" id="ARBA00023136"/>
    </source>
</evidence>
<accession>A0A1W1HDA8</accession>
<comment type="subcellular location">
    <subcellularLocation>
        <location evidence="1">Cell inner membrane</location>
        <topology evidence="1">Single-pass membrane protein</topology>
    </subcellularLocation>
</comment>
<keyword evidence="9 10" id="KW-0472">Membrane</keyword>
<dbReference type="InterPro" id="IPR012902">
    <property type="entry name" value="N_methyl_site"/>
</dbReference>
<dbReference type="PANTHER" id="PTHR30093">
    <property type="entry name" value="GENERAL SECRETION PATHWAY PROTEIN G"/>
    <property type="match status" value="1"/>
</dbReference>
<gene>
    <name evidence="12" type="primary">gspG</name>
    <name evidence="12" type="ORF">MTBBW1_2200036</name>
</gene>
<proteinExistence type="inferred from homology"/>
<feature type="domain" description="Type II secretion system protein GspG C-terminal" evidence="11">
    <location>
        <begin position="49"/>
        <end position="155"/>
    </location>
</feature>
<dbReference type="GO" id="GO:0005886">
    <property type="term" value="C:plasma membrane"/>
    <property type="evidence" value="ECO:0007669"/>
    <property type="project" value="UniProtKB-SubCell"/>
</dbReference>
<dbReference type="Pfam" id="PF07963">
    <property type="entry name" value="N_methyl"/>
    <property type="match status" value="1"/>
</dbReference>
<dbReference type="NCBIfam" id="TIGR01710">
    <property type="entry name" value="typeII_sec_gspG"/>
    <property type="match status" value="1"/>
</dbReference>
<evidence type="ECO:0000313" key="12">
    <source>
        <dbReference type="EMBL" id="SLM30382.1"/>
    </source>
</evidence>
<evidence type="ECO:0000256" key="8">
    <source>
        <dbReference type="ARBA" id="ARBA00022989"/>
    </source>
</evidence>
<evidence type="ECO:0000313" key="13">
    <source>
        <dbReference type="Proteomes" id="UP000191931"/>
    </source>
</evidence>
<evidence type="ECO:0000256" key="4">
    <source>
        <dbReference type="ARBA" id="ARBA00022475"/>
    </source>
</evidence>
<dbReference type="GO" id="GO:0015627">
    <property type="term" value="C:type II protein secretion system complex"/>
    <property type="evidence" value="ECO:0007669"/>
    <property type="project" value="InterPro"/>
</dbReference>
<organism evidence="12 13">
    <name type="scientific">Desulfamplus magnetovallimortis</name>
    <dbReference type="NCBI Taxonomy" id="1246637"/>
    <lineage>
        <taxon>Bacteria</taxon>
        <taxon>Pseudomonadati</taxon>
        <taxon>Thermodesulfobacteriota</taxon>
        <taxon>Desulfobacteria</taxon>
        <taxon>Desulfobacterales</taxon>
        <taxon>Desulfobacteraceae</taxon>
        <taxon>Desulfamplus</taxon>
    </lineage>
</organism>
<sequence>MEVEEKVNSGSGNLEYLMEKRRQQGFTLIEIMVVIIIVGLLSALVAPKFFGKIDQAKIKTTKTQIELLGSALDSFRLDNGRYPTTDEGLEALRENPGELKNWDGPYLPKPVPKDAWDNEYHYVSPGEHGKYDLFSYAGDGVEGGEDKMDKDIVSWE</sequence>
<keyword evidence="13" id="KW-1185">Reference proteome</keyword>
<dbReference type="InterPro" id="IPR045584">
    <property type="entry name" value="Pilin-like"/>
</dbReference>
<keyword evidence="7 10" id="KW-0812">Transmembrane</keyword>
<dbReference type="Gene3D" id="3.30.700.10">
    <property type="entry name" value="Glycoprotein, Type 4 Pilin"/>
    <property type="match status" value="1"/>
</dbReference>
<dbReference type="PANTHER" id="PTHR30093:SF45">
    <property type="entry name" value="TYPE II SECRETION SYSTEM CORE PROTEIN G"/>
    <property type="match status" value="1"/>
</dbReference>
<dbReference type="RefSeq" id="WP_245809541.1">
    <property type="nucleotide sequence ID" value="NZ_LT828560.1"/>
</dbReference>
<comment type="similarity">
    <text evidence="2">Belongs to the GSP G family.</text>
</comment>
<dbReference type="STRING" id="1246637.MTBBW1_2200036"/>
<dbReference type="Proteomes" id="UP000191931">
    <property type="component" value="Unassembled WGS sequence"/>
</dbReference>
<dbReference type="EMBL" id="FWEV01000136">
    <property type="protein sequence ID" value="SLM30382.1"/>
    <property type="molecule type" value="Genomic_DNA"/>
</dbReference>
<evidence type="ECO:0000256" key="1">
    <source>
        <dbReference type="ARBA" id="ARBA00004377"/>
    </source>
</evidence>
<dbReference type="Pfam" id="PF08334">
    <property type="entry name" value="T2SSG"/>
    <property type="match status" value="1"/>
</dbReference>
<dbReference type="GO" id="GO:0015628">
    <property type="term" value="P:protein secretion by the type II secretion system"/>
    <property type="evidence" value="ECO:0007669"/>
    <property type="project" value="InterPro"/>
</dbReference>
<dbReference type="SUPFAM" id="SSF54523">
    <property type="entry name" value="Pili subunits"/>
    <property type="match status" value="1"/>
</dbReference>
<feature type="transmembrane region" description="Helical" evidence="10">
    <location>
        <begin position="26"/>
        <end position="50"/>
    </location>
</feature>
<dbReference type="InterPro" id="IPR013545">
    <property type="entry name" value="T2SS_protein-GspG_C"/>
</dbReference>
<dbReference type="PROSITE" id="PS00409">
    <property type="entry name" value="PROKAR_NTER_METHYL"/>
    <property type="match status" value="1"/>
</dbReference>
<evidence type="ECO:0000259" key="11">
    <source>
        <dbReference type="Pfam" id="PF08334"/>
    </source>
</evidence>
<dbReference type="InterPro" id="IPR010054">
    <property type="entry name" value="Type2_sec_GspG"/>
</dbReference>
<name>A0A1W1HDA8_9BACT</name>
<keyword evidence="5" id="KW-0488">Methylation</keyword>
<dbReference type="InterPro" id="IPR000983">
    <property type="entry name" value="Bac_GSPG_pilin"/>
</dbReference>
<evidence type="ECO:0000256" key="3">
    <source>
        <dbReference type="ARBA" id="ARBA00020042"/>
    </source>
</evidence>
<evidence type="ECO:0000256" key="10">
    <source>
        <dbReference type="SAM" id="Phobius"/>
    </source>
</evidence>
<keyword evidence="8 10" id="KW-1133">Transmembrane helix</keyword>
<dbReference type="NCBIfam" id="TIGR02532">
    <property type="entry name" value="IV_pilin_GFxxxE"/>
    <property type="match status" value="1"/>
</dbReference>
<evidence type="ECO:0000256" key="2">
    <source>
        <dbReference type="ARBA" id="ARBA00009984"/>
    </source>
</evidence>
<keyword evidence="6" id="KW-0997">Cell inner membrane</keyword>
<dbReference type="AlphaFoldDB" id="A0A1W1HDA8"/>
<evidence type="ECO:0000256" key="7">
    <source>
        <dbReference type="ARBA" id="ARBA00022692"/>
    </source>
</evidence>
<dbReference type="PRINTS" id="PR00813">
    <property type="entry name" value="BCTERIALGSPG"/>
</dbReference>
<evidence type="ECO:0000256" key="6">
    <source>
        <dbReference type="ARBA" id="ARBA00022519"/>
    </source>
</evidence>
<protein>
    <recommendedName>
        <fullName evidence="3">Type II secretion system core protein G</fullName>
    </recommendedName>
</protein>